<keyword evidence="3" id="KW-1185">Reference proteome</keyword>
<dbReference type="AlphaFoldDB" id="A0A094YUL6"/>
<dbReference type="PATRIC" id="fig|104102.7.peg.799"/>
<name>A0A094YUL6_9PROT</name>
<dbReference type="Proteomes" id="UP000029448">
    <property type="component" value="Unassembled WGS sequence"/>
</dbReference>
<protein>
    <submittedName>
        <fullName evidence="2">Uncharacterized protein</fullName>
    </submittedName>
</protein>
<dbReference type="STRING" id="104102.AtDm6_0808"/>
<evidence type="ECO:0000313" key="3">
    <source>
        <dbReference type="Proteomes" id="UP000029448"/>
    </source>
</evidence>
<dbReference type="EMBL" id="JOKM01000021">
    <property type="protein sequence ID" value="KGB25127.1"/>
    <property type="molecule type" value="Genomic_DNA"/>
</dbReference>
<feature type="region of interest" description="Disordered" evidence="1">
    <location>
        <begin position="1"/>
        <end position="25"/>
    </location>
</feature>
<gene>
    <name evidence="2" type="ORF">AtDm6_0808</name>
</gene>
<proteinExistence type="predicted"/>
<organism evidence="2 3">
    <name type="scientific">Acetobacter tropicalis</name>
    <dbReference type="NCBI Taxonomy" id="104102"/>
    <lineage>
        <taxon>Bacteria</taxon>
        <taxon>Pseudomonadati</taxon>
        <taxon>Pseudomonadota</taxon>
        <taxon>Alphaproteobacteria</taxon>
        <taxon>Acetobacterales</taxon>
        <taxon>Acetobacteraceae</taxon>
        <taxon>Acetobacter</taxon>
    </lineage>
</organism>
<reference evidence="2 3" key="1">
    <citation type="submission" date="2014-06" db="EMBL/GenBank/DDBJ databases">
        <title>Functional and comparative genomic analyses of the Drosophila gut microbiota identify candidate symbiosis factors.</title>
        <authorList>
            <person name="Newell P.D."/>
            <person name="Chaston J.M."/>
            <person name="Douglas A.E."/>
        </authorList>
    </citation>
    <scope>NUCLEOTIDE SEQUENCE [LARGE SCALE GENOMIC DNA]</scope>
    <source>
        <strain evidence="2 3">DmCS_006</strain>
    </source>
</reference>
<evidence type="ECO:0000256" key="1">
    <source>
        <dbReference type="SAM" id="MobiDB-lite"/>
    </source>
</evidence>
<sequence length="64" mass="6881">MANPVWQKGACPQPFRQGGGDNHSSVKTRLKARFRAEKGCTVPVFPHTPPVCSLLGGLSVRGLH</sequence>
<accession>A0A094YUL6</accession>
<comment type="caution">
    <text evidence="2">The sequence shown here is derived from an EMBL/GenBank/DDBJ whole genome shotgun (WGS) entry which is preliminary data.</text>
</comment>
<evidence type="ECO:0000313" key="2">
    <source>
        <dbReference type="EMBL" id="KGB25127.1"/>
    </source>
</evidence>